<dbReference type="Gene3D" id="3.20.20.300">
    <property type="entry name" value="Glycoside hydrolase, family 3, N-terminal domain"/>
    <property type="match status" value="1"/>
</dbReference>
<dbReference type="GO" id="GO:0005975">
    <property type="term" value="P:carbohydrate metabolic process"/>
    <property type="evidence" value="ECO:0007669"/>
    <property type="project" value="InterPro"/>
</dbReference>
<dbReference type="GO" id="GO:0004563">
    <property type="term" value="F:beta-N-acetylhexosaminidase activity"/>
    <property type="evidence" value="ECO:0007669"/>
    <property type="project" value="UniProtKB-EC"/>
</dbReference>
<proteinExistence type="inferred from homology"/>
<comment type="similarity">
    <text evidence="2">Belongs to the glycosyl hydrolase 3 family.</text>
</comment>
<gene>
    <name evidence="7" type="ORF">H8695_10625</name>
</gene>
<dbReference type="PANTHER" id="PTHR30480">
    <property type="entry name" value="BETA-HEXOSAMINIDASE-RELATED"/>
    <property type="match status" value="1"/>
</dbReference>
<keyword evidence="4 7" id="KW-0378">Hydrolase</keyword>
<dbReference type="Pfam" id="PF00933">
    <property type="entry name" value="Glyco_hydro_3"/>
    <property type="match status" value="1"/>
</dbReference>
<dbReference type="AlphaFoldDB" id="A0A926DG10"/>
<evidence type="ECO:0000256" key="2">
    <source>
        <dbReference type="ARBA" id="ARBA00005336"/>
    </source>
</evidence>
<evidence type="ECO:0000256" key="1">
    <source>
        <dbReference type="ARBA" id="ARBA00001231"/>
    </source>
</evidence>
<dbReference type="SUPFAM" id="SSF51445">
    <property type="entry name" value="(Trans)glycosidases"/>
    <property type="match status" value="1"/>
</dbReference>
<dbReference type="InterPro" id="IPR050226">
    <property type="entry name" value="NagZ_Beta-hexosaminidase"/>
</dbReference>
<keyword evidence="8" id="KW-1185">Reference proteome</keyword>
<dbReference type="PANTHER" id="PTHR30480:SF13">
    <property type="entry name" value="BETA-HEXOSAMINIDASE"/>
    <property type="match status" value="1"/>
</dbReference>
<dbReference type="InterPro" id="IPR036962">
    <property type="entry name" value="Glyco_hydro_3_N_sf"/>
</dbReference>
<dbReference type="InterPro" id="IPR017853">
    <property type="entry name" value="GH"/>
</dbReference>
<evidence type="ECO:0000313" key="7">
    <source>
        <dbReference type="EMBL" id="MBC8537142.1"/>
    </source>
</evidence>
<dbReference type="EMBL" id="JACRSP010000005">
    <property type="protein sequence ID" value="MBC8537142.1"/>
    <property type="molecule type" value="Genomic_DNA"/>
</dbReference>
<comment type="caution">
    <text evidence="7">The sequence shown here is derived from an EMBL/GenBank/DDBJ whole genome shotgun (WGS) entry which is preliminary data.</text>
</comment>
<sequence length="567" mass="62746">MIDLRGKPFYLSDDDIAWVEKTRDGMSLNEKIGQLFCLNLKDGKSEFLDEVYEVMQPGGCMFRAMPLAAAVHLTNELNRRSKLPLLISANLEKGGAGIVTEGTVYGSEMEVAATDDVEFARRLGEVCGAEGAAVGANWTFSPVIDIDANFRNPITNTRTFGSDPERVKKMSVAYVEEIQKHGVAATIKHFPGDGRDERDQHLLTSVNDCTCEEWDATYGAVYQACIDAGAKAVMAAQIMLPAYSKKLRPELRDEEILPGSLSEELLNDLLRKKLGFNGLIVTDDSVMVGFMAPMPRSTAVPLSIANGVDMFLFVKNLKEDYQYMLDGVKNGILCVERLDEAVTRILALKASQGLHRRPPEHRVSLEEAEKTVGCERFVSWARECADRSVTLVKEEPGVLPISPEKYKRVLFCSLEETGGSGLYTVKSVCGDVIARLEHEGFLVTPFTEKIGEGDHAPTCASITENFDLIIYCANIATKSNQTTVRIEWAQPRGANCPRFISSVPTIFISLENPYHLIDVPRVRTFINTYSSNPYAVDALMEKLLGRSPFRGISPVDPFCGKWDTRLS</sequence>
<evidence type="ECO:0000256" key="3">
    <source>
        <dbReference type="ARBA" id="ARBA00012663"/>
    </source>
</evidence>
<evidence type="ECO:0000313" key="8">
    <source>
        <dbReference type="Proteomes" id="UP000620366"/>
    </source>
</evidence>
<dbReference type="PRINTS" id="PR00133">
    <property type="entry name" value="GLHYDRLASE3"/>
</dbReference>
<accession>A0A926DG10</accession>
<evidence type="ECO:0000259" key="6">
    <source>
        <dbReference type="Pfam" id="PF00933"/>
    </source>
</evidence>
<keyword evidence="5" id="KW-0326">Glycosidase</keyword>
<dbReference type="EC" id="3.2.1.52" evidence="3"/>
<protein>
    <recommendedName>
        <fullName evidence="3">beta-N-acetylhexosaminidase</fullName>
        <ecNumber evidence="3">3.2.1.52</ecNumber>
    </recommendedName>
</protein>
<comment type="catalytic activity">
    <reaction evidence="1">
        <text>Hydrolysis of terminal non-reducing N-acetyl-D-hexosamine residues in N-acetyl-beta-D-hexosaminides.</text>
        <dbReference type="EC" id="3.2.1.52"/>
    </reaction>
</comment>
<feature type="domain" description="Glycoside hydrolase family 3 N-terminal" evidence="6">
    <location>
        <begin position="28"/>
        <end position="347"/>
    </location>
</feature>
<dbReference type="RefSeq" id="WP_249301459.1">
    <property type="nucleotide sequence ID" value="NZ_JACRSP010000005.1"/>
</dbReference>
<dbReference type="GO" id="GO:0009254">
    <property type="term" value="P:peptidoglycan turnover"/>
    <property type="evidence" value="ECO:0007669"/>
    <property type="project" value="TreeGrafter"/>
</dbReference>
<dbReference type="InterPro" id="IPR036881">
    <property type="entry name" value="Glyco_hydro_3_C_sf"/>
</dbReference>
<organism evidence="7 8">
    <name type="scientific">Feifania hominis</name>
    <dbReference type="NCBI Taxonomy" id="2763660"/>
    <lineage>
        <taxon>Bacteria</taxon>
        <taxon>Bacillati</taxon>
        <taxon>Bacillota</taxon>
        <taxon>Clostridia</taxon>
        <taxon>Eubacteriales</taxon>
        <taxon>Feifaniaceae</taxon>
        <taxon>Feifania</taxon>
    </lineage>
</organism>
<dbReference type="Gene3D" id="3.40.50.1700">
    <property type="entry name" value="Glycoside hydrolase family 3 C-terminal domain"/>
    <property type="match status" value="1"/>
</dbReference>
<name>A0A926DG10_9FIRM</name>
<reference evidence="7" key="1">
    <citation type="submission" date="2020-08" db="EMBL/GenBank/DDBJ databases">
        <title>Genome public.</title>
        <authorList>
            <person name="Liu C."/>
            <person name="Sun Q."/>
        </authorList>
    </citation>
    <scope>NUCLEOTIDE SEQUENCE</scope>
    <source>
        <strain evidence="7">BX7</strain>
    </source>
</reference>
<dbReference type="Proteomes" id="UP000620366">
    <property type="component" value="Unassembled WGS sequence"/>
</dbReference>
<evidence type="ECO:0000256" key="5">
    <source>
        <dbReference type="ARBA" id="ARBA00023295"/>
    </source>
</evidence>
<evidence type="ECO:0000256" key="4">
    <source>
        <dbReference type="ARBA" id="ARBA00022801"/>
    </source>
</evidence>
<dbReference type="InterPro" id="IPR001764">
    <property type="entry name" value="Glyco_hydro_3_N"/>
</dbReference>